<gene>
    <name evidence="1" type="ORF">CLV74_1048</name>
</gene>
<proteinExistence type="predicted"/>
<evidence type="ECO:0000313" key="2">
    <source>
        <dbReference type="Proteomes" id="UP000238392"/>
    </source>
</evidence>
<sequence>MLGLQKQAEYMNAPAEENHYQNTCAPGAV</sequence>
<keyword evidence="2" id="KW-1185">Reference proteome</keyword>
<reference evidence="1 2" key="1">
    <citation type="submission" date="2018-03" db="EMBL/GenBank/DDBJ databases">
        <title>Genomic Encyclopedia of Archaeal and Bacterial Type Strains, Phase II (KMG-II): from individual species to whole genera.</title>
        <authorList>
            <person name="Goeker M."/>
        </authorList>
    </citation>
    <scope>NUCLEOTIDE SEQUENCE [LARGE SCALE GENOMIC DNA]</scope>
    <source>
        <strain evidence="1 2">DSM 100212</strain>
    </source>
</reference>
<accession>A0A2T0WWC0</accession>
<dbReference type="EMBL" id="PVTQ01000004">
    <property type="protein sequence ID" value="PRY90996.1"/>
    <property type="molecule type" value="Genomic_DNA"/>
</dbReference>
<organism evidence="1 2">
    <name type="scientific">Donghicola tyrosinivorans</name>
    <dbReference type="NCBI Taxonomy" id="1652492"/>
    <lineage>
        <taxon>Bacteria</taxon>
        <taxon>Pseudomonadati</taxon>
        <taxon>Pseudomonadota</taxon>
        <taxon>Alphaproteobacteria</taxon>
        <taxon>Rhodobacterales</taxon>
        <taxon>Roseobacteraceae</taxon>
        <taxon>Donghicola</taxon>
    </lineage>
</organism>
<dbReference type="Proteomes" id="UP000238392">
    <property type="component" value="Unassembled WGS sequence"/>
</dbReference>
<comment type="caution">
    <text evidence="1">The sequence shown here is derived from an EMBL/GenBank/DDBJ whole genome shotgun (WGS) entry which is preliminary data.</text>
</comment>
<dbReference type="AlphaFoldDB" id="A0A2T0WWC0"/>
<protein>
    <submittedName>
        <fullName evidence="1">Uncharacterized protein</fullName>
    </submittedName>
</protein>
<name>A0A2T0WWC0_9RHOB</name>
<evidence type="ECO:0000313" key="1">
    <source>
        <dbReference type="EMBL" id="PRY90996.1"/>
    </source>
</evidence>